<dbReference type="AlphaFoldDB" id="A0A6M4WMQ3"/>
<reference evidence="2" key="1">
    <citation type="submission" date="2020-03" db="EMBL/GenBank/DDBJ databases">
        <title>Molecular networking-based the target discovery of potent antiproliferative macrolactams: 5/6/7/16 polycyclic ansamycins and glycosylated trienomycin from Streptomyces cacaoi subsp. asoensis.</title>
        <authorList>
            <person name="Liu L.-L."/>
        </authorList>
    </citation>
    <scope>NUCLEOTIDE SEQUENCE [LARGE SCALE GENOMIC DNA]</scope>
    <source>
        <strain evidence="2">H2S5</strain>
    </source>
</reference>
<dbReference type="EMBL" id="CP049838">
    <property type="protein sequence ID" value="QJS99145.1"/>
    <property type="molecule type" value="Genomic_DNA"/>
</dbReference>
<evidence type="ECO:0000313" key="2">
    <source>
        <dbReference type="EMBL" id="QJS99145.1"/>
    </source>
</evidence>
<accession>A0A6M4WMQ3</accession>
<evidence type="ECO:0000313" key="3">
    <source>
        <dbReference type="Proteomes" id="UP000502665"/>
    </source>
</evidence>
<organism evidence="2 3">
    <name type="scientific">Streptomyces asoensis</name>
    <dbReference type="NCBI Taxonomy" id="249586"/>
    <lineage>
        <taxon>Bacteria</taxon>
        <taxon>Bacillati</taxon>
        <taxon>Actinomycetota</taxon>
        <taxon>Actinomycetes</taxon>
        <taxon>Kitasatosporales</taxon>
        <taxon>Streptomycetaceae</taxon>
        <taxon>Streptomyces</taxon>
    </lineage>
</organism>
<dbReference type="Proteomes" id="UP000502665">
    <property type="component" value="Chromosome"/>
</dbReference>
<sequence>MASIEITSEERAELGKALTDALNPLAAAIRSRESELSEARMWEADPVDVTLSVLAAWKAVDTEIKRLTAIAAATAGSYGASYEQMGAVWGITRQGARKKWPDAVPRPSTAPARTGTALQLFGGTAELAQDPSSRGWTWSGKGADETRGAAEDDTWYATKEEAAAHAGAFLREHAADPS</sequence>
<keyword evidence="3" id="KW-1185">Reference proteome</keyword>
<dbReference type="RefSeq" id="WP_253267652.1">
    <property type="nucleotide sequence ID" value="NZ_CP049838.1"/>
</dbReference>
<protein>
    <submittedName>
        <fullName evidence="2">Uncharacterized protein</fullName>
    </submittedName>
</protein>
<feature type="region of interest" description="Disordered" evidence="1">
    <location>
        <begin position="131"/>
        <end position="150"/>
    </location>
</feature>
<evidence type="ECO:0000256" key="1">
    <source>
        <dbReference type="SAM" id="MobiDB-lite"/>
    </source>
</evidence>
<gene>
    <name evidence="2" type="ORF">G9272_01410</name>
</gene>
<proteinExistence type="predicted"/>
<name>A0A6M4WMQ3_9ACTN</name>